<evidence type="ECO:0000313" key="3">
    <source>
        <dbReference type="Proteomes" id="UP000887013"/>
    </source>
</evidence>
<comment type="caution">
    <text evidence="2">The sequence shown here is derived from an EMBL/GenBank/DDBJ whole genome shotgun (WGS) entry which is preliminary data.</text>
</comment>
<name>A0A8X6NA23_NEPPI</name>
<reference evidence="2" key="1">
    <citation type="submission" date="2020-08" db="EMBL/GenBank/DDBJ databases">
        <title>Multicomponent nature underlies the extraordinary mechanical properties of spider dragline silk.</title>
        <authorList>
            <person name="Kono N."/>
            <person name="Nakamura H."/>
            <person name="Mori M."/>
            <person name="Yoshida Y."/>
            <person name="Ohtoshi R."/>
            <person name="Malay A.D."/>
            <person name="Moran D.A.P."/>
            <person name="Tomita M."/>
            <person name="Numata K."/>
            <person name="Arakawa K."/>
        </authorList>
    </citation>
    <scope>NUCLEOTIDE SEQUENCE</scope>
</reference>
<organism evidence="2 3">
    <name type="scientific">Nephila pilipes</name>
    <name type="common">Giant wood spider</name>
    <name type="synonym">Nephila maculata</name>
    <dbReference type="NCBI Taxonomy" id="299642"/>
    <lineage>
        <taxon>Eukaryota</taxon>
        <taxon>Metazoa</taxon>
        <taxon>Ecdysozoa</taxon>
        <taxon>Arthropoda</taxon>
        <taxon>Chelicerata</taxon>
        <taxon>Arachnida</taxon>
        <taxon>Araneae</taxon>
        <taxon>Araneomorphae</taxon>
        <taxon>Entelegynae</taxon>
        <taxon>Araneoidea</taxon>
        <taxon>Nephilidae</taxon>
        <taxon>Nephila</taxon>
    </lineage>
</organism>
<proteinExistence type="predicted"/>
<feature type="region of interest" description="Disordered" evidence="1">
    <location>
        <begin position="1"/>
        <end position="23"/>
    </location>
</feature>
<dbReference type="AlphaFoldDB" id="A0A8X6NA23"/>
<dbReference type="Proteomes" id="UP000887013">
    <property type="component" value="Unassembled WGS sequence"/>
</dbReference>
<evidence type="ECO:0000313" key="2">
    <source>
        <dbReference type="EMBL" id="GFT02197.1"/>
    </source>
</evidence>
<evidence type="ECO:0000256" key="1">
    <source>
        <dbReference type="SAM" id="MobiDB-lite"/>
    </source>
</evidence>
<keyword evidence="3" id="KW-1185">Reference proteome</keyword>
<accession>A0A8X6NA23</accession>
<protein>
    <submittedName>
        <fullName evidence="2">Uncharacterized protein</fullName>
    </submittedName>
</protein>
<dbReference type="EMBL" id="BMAW01102001">
    <property type="protein sequence ID" value="GFT02197.1"/>
    <property type="molecule type" value="Genomic_DNA"/>
</dbReference>
<sequence>MVERTEGDFNSKEFRRKSHKTLNGDPFLTRESVLISSSDACKVVSEQVETALAYSPTKSIRPLDVGIPISMVHRKFRLQAHKVQTVQHL</sequence>
<feature type="compositionally biased region" description="Basic and acidic residues" evidence="1">
    <location>
        <begin position="1"/>
        <end position="13"/>
    </location>
</feature>
<gene>
    <name evidence="2" type="ORF">NPIL_593931</name>
</gene>